<proteinExistence type="predicted"/>
<dbReference type="AlphaFoldDB" id="A0A7S4NJP6"/>
<name>A0A7S4NJP6_GUITH</name>
<organism evidence="1">
    <name type="scientific">Guillardia theta</name>
    <name type="common">Cryptophyte</name>
    <name type="synonym">Cryptomonas phi</name>
    <dbReference type="NCBI Taxonomy" id="55529"/>
    <lineage>
        <taxon>Eukaryota</taxon>
        <taxon>Cryptophyceae</taxon>
        <taxon>Pyrenomonadales</taxon>
        <taxon>Geminigeraceae</taxon>
        <taxon>Guillardia</taxon>
    </lineage>
</organism>
<dbReference type="EMBL" id="HBKN01014238">
    <property type="protein sequence ID" value="CAE2290483.1"/>
    <property type="molecule type" value="Transcribed_RNA"/>
</dbReference>
<evidence type="ECO:0000313" key="1">
    <source>
        <dbReference type="EMBL" id="CAE2290483.1"/>
    </source>
</evidence>
<dbReference type="PANTHER" id="PTHR35506:SF1">
    <property type="entry name" value="OS02G0135600 PROTEIN"/>
    <property type="match status" value="1"/>
</dbReference>
<protein>
    <recommendedName>
        <fullName evidence="2">Metalloenzyme domain-containing protein</fullName>
    </recommendedName>
</protein>
<evidence type="ECO:0008006" key="2">
    <source>
        <dbReference type="Google" id="ProtNLM"/>
    </source>
</evidence>
<dbReference type="PANTHER" id="PTHR35506">
    <property type="entry name" value="OS02G0135600 PROTEIN"/>
    <property type="match status" value="1"/>
</dbReference>
<sequence>MLAHSKGLVLFADGCDRATASSTRLHALDVIADKGVSGWLSIRIPPCCSGSSGVALAQVLGVMPSRLAACKGRLSELDGFESKGEKEVSLNERYGGLRVKVLSNREEVLGLQDTLRLDCELLEKPPGAGLSSHKLGEQLVDKVRKALDGSADLLILHLDARAMDEGQNAELQTAQCLQTLAVVANNVWGDGNIDMLQCMMLAHRQDLGSFTFGSDGKEQNGHIHSLQDQLRSFLRPPQSSTMHNGRVLNEEEDGVEQRVIICTNHPEATRRDHVKAFDTEQICKLGGNGGFLAQHWLSETAFLLGKMPKYGA</sequence>
<accession>A0A7S4NJP6</accession>
<gene>
    <name evidence="1" type="ORF">GTHE00462_LOCUS11072</name>
</gene>
<reference evidence="1" key="1">
    <citation type="submission" date="2021-01" db="EMBL/GenBank/DDBJ databases">
        <authorList>
            <person name="Corre E."/>
            <person name="Pelletier E."/>
            <person name="Niang G."/>
            <person name="Scheremetjew M."/>
            <person name="Finn R."/>
            <person name="Kale V."/>
            <person name="Holt S."/>
            <person name="Cochrane G."/>
            <person name="Meng A."/>
            <person name="Brown T."/>
            <person name="Cohen L."/>
        </authorList>
    </citation>
    <scope>NUCLEOTIDE SEQUENCE</scope>
    <source>
        <strain evidence="1">CCMP 2712</strain>
    </source>
</reference>
<dbReference type="Gene3D" id="3.40.720.10">
    <property type="entry name" value="Alkaline Phosphatase, subunit A"/>
    <property type="match status" value="1"/>
</dbReference>
<dbReference type="InterPro" id="IPR017850">
    <property type="entry name" value="Alkaline_phosphatase_core_sf"/>
</dbReference>